<dbReference type="AlphaFoldDB" id="A0AAD7RGX8"/>
<evidence type="ECO:0000313" key="2">
    <source>
        <dbReference type="EMBL" id="KAJ8384128.1"/>
    </source>
</evidence>
<feature type="coiled-coil region" evidence="1">
    <location>
        <begin position="37"/>
        <end position="96"/>
    </location>
</feature>
<dbReference type="EMBL" id="JAINUG010000278">
    <property type="protein sequence ID" value="KAJ8384128.1"/>
    <property type="molecule type" value="Genomic_DNA"/>
</dbReference>
<name>A0AAD7RGX8_9TELE</name>
<proteinExistence type="predicted"/>
<gene>
    <name evidence="2" type="ORF">AAFF_G00208300</name>
</gene>
<keyword evidence="3" id="KW-1185">Reference proteome</keyword>
<accession>A0AAD7RGX8</accession>
<evidence type="ECO:0000256" key="1">
    <source>
        <dbReference type="SAM" id="Coils"/>
    </source>
</evidence>
<organism evidence="2 3">
    <name type="scientific">Aldrovandia affinis</name>
    <dbReference type="NCBI Taxonomy" id="143900"/>
    <lineage>
        <taxon>Eukaryota</taxon>
        <taxon>Metazoa</taxon>
        <taxon>Chordata</taxon>
        <taxon>Craniata</taxon>
        <taxon>Vertebrata</taxon>
        <taxon>Euteleostomi</taxon>
        <taxon>Actinopterygii</taxon>
        <taxon>Neopterygii</taxon>
        <taxon>Teleostei</taxon>
        <taxon>Notacanthiformes</taxon>
        <taxon>Halosauridae</taxon>
        <taxon>Aldrovandia</taxon>
    </lineage>
</organism>
<reference evidence="2" key="1">
    <citation type="journal article" date="2023" name="Science">
        <title>Genome structures resolve the early diversification of teleost fishes.</title>
        <authorList>
            <person name="Parey E."/>
            <person name="Louis A."/>
            <person name="Montfort J."/>
            <person name="Bouchez O."/>
            <person name="Roques C."/>
            <person name="Iampietro C."/>
            <person name="Lluch J."/>
            <person name="Castinel A."/>
            <person name="Donnadieu C."/>
            <person name="Desvignes T."/>
            <person name="Floi Bucao C."/>
            <person name="Jouanno E."/>
            <person name="Wen M."/>
            <person name="Mejri S."/>
            <person name="Dirks R."/>
            <person name="Jansen H."/>
            <person name="Henkel C."/>
            <person name="Chen W.J."/>
            <person name="Zahm M."/>
            <person name="Cabau C."/>
            <person name="Klopp C."/>
            <person name="Thompson A.W."/>
            <person name="Robinson-Rechavi M."/>
            <person name="Braasch I."/>
            <person name="Lecointre G."/>
            <person name="Bobe J."/>
            <person name="Postlethwait J.H."/>
            <person name="Berthelot C."/>
            <person name="Roest Crollius H."/>
            <person name="Guiguen Y."/>
        </authorList>
    </citation>
    <scope>NUCLEOTIDE SEQUENCE</scope>
    <source>
        <strain evidence="2">NC1722</strain>
    </source>
</reference>
<keyword evidence="1" id="KW-0175">Coiled coil</keyword>
<dbReference type="Proteomes" id="UP001221898">
    <property type="component" value="Unassembled WGS sequence"/>
</dbReference>
<sequence length="109" mass="13043">MEAPKSRLELNLLVLGRRTRKHKEWITPETLDKIQQRRGLKEKINNSRTRAEKALAQKEYNSWHKEVRKSIRKDKREQVERLAQEAEEAAAQRNMKELYAITKKLNHLN</sequence>
<comment type="caution">
    <text evidence="2">The sequence shown here is derived from an EMBL/GenBank/DDBJ whole genome shotgun (WGS) entry which is preliminary data.</text>
</comment>
<protein>
    <submittedName>
        <fullName evidence="2">Uncharacterized protein</fullName>
    </submittedName>
</protein>
<evidence type="ECO:0000313" key="3">
    <source>
        <dbReference type="Proteomes" id="UP001221898"/>
    </source>
</evidence>